<name>A0A1I7WG14_HETBA</name>
<evidence type="ECO:0000313" key="1">
    <source>
        <dbReference type="Proteomes" id="UP000095283"/>
    </source>
</evidence>
<dbReference type="AlphaFoldDB" id="A0A1I7WG14"/>
<dbReference type="WBParaSite" id="Hba_03866">
    <property type="protein sequence ID" value="Hba_03866"/>
    <property type="gene ID" value="Hba_03866"/>
</dbReference>
<evidence type="ECO:0000313" key="2">
    <source>
        <dbReference type="WBParaSite" id="Hba_03866"/>
    </source>
</evidence>
<organism evidence="1 2">
    <name type="scientific">Heterorhabditis bacteriophora</name>
    <name type="common">Entomopathogenic nematode worm</name>
    <dbReference type="NCBI Taxonomy" id="37862"/>
    <lineage>
        <taxon>Eukaryota</taxon>
        <taxon>Metazoa</taxon>
        <taxon>Ecdysozoa</taxon>
        <taxon>Nematoda</taxon>
        <taxon>Chromadorea</taxon>
        <taxon>Rhabditida</taxon>
        <taxon>Rhabditina</taxon>
        <taxon>Rhabditomorpha</taxon>
        <taxon>Strongyloidea</taxon>
        <taxon>Heterorhabditidae</taxon>
        <taxon>Heterorhabditis</taxon>
    </lineage>
</organism>
<dbReference type="Proteomes" id="UP000095283">
    <property type="component" value="Unplaced"/>
</dbReference>
<dbReference type="PANTHER" id="PTHR46060:SF1">
    <property type="entry name" value="MARINER MOS1 TRANSPOSASE-LIKE PROTEIN"/>
    <property type="match status" value="1"/>
</dbReference>
<dbReference type="PANTHER" id="PTHR46060">
    <property type="entry name" value="MARINER MOS1 TRANSPOSASE-LIKE PROTEIN"/>
    <property type="match status" value="1"/>
</dbReference>
<dbReference type="InterPro" id="IPR036397">
    <property type="entry name" value="RNaseH_sf"/>
</dbReference>
<accession>A0A1I7WG14</accession>
<dbReference type="GO" id="GO:0003676">
    <property type="term" value="F:nucleic acid binding"/>
    <property type="evidence" value="ECO:0007669"/>
    <property type="project" value="InterPro"/>
</dbReference>
<protein>
    <submittedName>
        <fullName evidence="2">Mariner Mos1 transposase</fullName>
    </submittedName>
</protein>
<dbReference type="Gene3D" id="3.30.420.10">
    <property type="entry name" value="Ribonuclease H-like superfamily/Ribonuclease H"/>
    <property type="match status" value="1"/>
</dbReference>
<keyword evidence="1" id="KW-1185">Reference proteome</keyword>
<dbReference type="InterPro" id="IPR001888">
    <property type="entry name" value="Transposase_1"/>
</dbReference>
<sequence>MSHQKLHIRNCILYEFQQPEAVLKHANQYALYSMRVLWPTGLTNTAFSVSKLVILMSMTDNDLGLQKRRKLTQEELVEQLGVDKEKSRDDCMRCRRFGCSENEYLMNYPKTALAVGSTHASRCLSGNARRTFCGKLLLVMKNGLSNNIHAKKDLLCIWWDMKGVLFYELLQSSETVTAELYDCQPIDLFNAIEQKLPFSGQESREVILLHDNARPHVALSTQQTICNLGGDFLPHATYSPDLAPSDYHLFRSMQNCLGGQPFRDEAEVRKRIDNFIASKLMSFFTKESESYPRDGRRS</sequence>
<reference evidence="2" key="1">
    <citation type="submission" date="2016-11" db="UniProtKB">
        <authorList>
            <consortium name="WormBaseParasite"/>
        </authorList>
    </citation>
    <scope>IDENTIFICATION</scope>
</reference>
<dbReference type="InterPro" id="IPR052709">
    <property type="entry name" value="Transposase-MT_Hybrid"/>
</dbReference>
<proteinExistence type="predicted"/>
<dbReference type="Pfam" id="PF01359">
    <property type="entry name" value="Transposase_1"/>
    <property type="match status" value="1"/>
</dbReference>